<comment type="caution">
    <text evidence="17">The sequence shown here is derived from an EMBL/GenBank/DDBJ whole genome shotgun (WGS) entry which is preliminary data.</text>
</comment>
<evidence type="ECO:0000256" key="11">
    <source>
        <dbReference type="ARBA" id="ARBA00033334"/>
    </source>
</evidence>
<dbReference type="InterPro" id="IPR029499">
    <property type="entry name" value="PduO-typ"/>
</dbReference>
<evidence type="ECO:0000256" key="6">
    <source>
        <dbReference type="ARBA" id="ARBA00022573"/>
    </source>
</evidence>
<evidence type="ECO:0000256" key="4">
    <source>
        <dbReference type="ARBA" id="ARBA00012454"/>
    </source>
</evidence>
<keyword evidence="8 15" id="KW-0547">Nucleotide-binding</keyword>
<dbReference type="InterPro" id="IPR016030">
    <property type="entry name" value="CblAdoTrfase-like"/>
</dbReference>
<evidence type="ECO:0000256" key="10">
    <source>
        <dbReference type="ARBA" id="ARBA00031529"/>
    </source>
</evidence>
<dbReference type="RefSeq" id="WP_188367052.1">
    <property type="nucleotide sequence ID" value="NZ_BMDT01000002.1"/>
</dbReference>
<evidence type="ECO:0000256" key="5">
    <source>
        <dbReference type="ARBA" id="ARBA00020963"/>
    </source>
</evidence>
<keyword evidence="7 15" id="KW-0808">Transferase</keyword>
<comment type="catalytic activity">
    <reaction evidence="14 15">
        <text>2 cob(II)alamin + reduced [electron-transfer flavoprotein] + 2 ATP = 2 adenosylcob(III)alamin + 2 triphosphate + oxidized [electron-transfer flavoprotein] + 3 H(+)</text>
        <dbReference type="Rhea" id="RHEA:28671"/>
        <dbReference type="Rhea" id="RHEA-COMP:10685"/>
        <dbReference type="Rhea" id="RHEA-COMP:10686"/>
        <dbReference type="ChEBI" id="CHEBI:15378"/>
        <dbReference type="ChEBI" id="CHEBI:16304"/>
        <dbReference type="ChEBI" id="CHEBI:18036"/>
        <dbReference type="ChEBI" id="CHEBI:18408"/>
        <dbReference type="ChEBI" id="CHEBI:30616"/>
        <dbReference type="ChEBI" id="CHEBI:57692"/>
        <dbReference type="ChEBI" id="CHEBI:58307"/>
        <dbReference type="EC" id="2.5.1.17"/>
    </reaction>
</comment>
<reference evidence="17" key="2">
    <citation type="submission" date="2020-09" db="EMBL/GenBank/DDBJ databases">
        <authorList>
            <person name="Sun Q."/>
            <person name="Sedlacek I."/>
        </authorList>
    </citation>
    <scope>NUCLEOTIDE SEQUENCE</scope>
    <source>
        <strain evidence="17">CCM 8433</strain>
    </source>
</reference>
<sequence length="188" mass="21270">MKIYTKSGDQGKTSIIGGERLAKSDPRVHAYGSLDETNAWIGEIISQLADDHLALQKELLQLQVLLFDLGTDLATPEGVRDYIVNQQHLLEVESLIDAYAKQVPPIEKFVLPGGHLLASHFHIARTVTRRAEREITQLVSDGIPINLHAFKVVNRLSDLFFVLARYMNFVYDVKEPFYERAGKVFHND</sequence>
<dbReference type="GO" id="GO:0005524">
    <property type="term" value="F:ATP binding"/>
    <property type="evidence" value="ECO:0007669"/>
    <property type="project" value="UniProtKB-UniRule"/>
</dbReference>
<evidence type="ECO:0000256" key="7">
    <source>
        <dbReference type="ARBA" id="ARBA00022679"/>
    </source>
</evidence>
<dbReference type="NCBIfam" id="TIGR00636">
    <property type="entry name" value="PduO_Nterm"/>
    <property type="match status" value="1"/>
</dbReference>
<dbReference type="FunFam" id="1.20.1200.10:FF:000001">
    <property type="entry name" value="Cob(I)yrinic acid a,c-diamide adenosyltransferase"/>
    <property type="match status" value="1"/>
</dbReference>
<dbReference type="Gene3D" id="1.20.1200.10">
    <property type="entry name" value="Cobalamin adenosyltransferase-like"/>
    <property type="match status" value="1"/>
</dbReference>
<dbReference type="AlphaFoldDB" id="A0A917JE69"/>
<keyword evidence="18" id="KW-1185">Reference proteome</keyword>
<evidence type="ECO:0000256" key="13">
    <source>
        <dbReference type="ARBA" id="ARBA00048555"/>
    </source>
</evidence>
<comment type="similarity">
    <text evidence="2 15">Belongs to the Cob(I)alamin adenosyltransferase family.</text>
</comment>
<evidence type="ECO:0000259" key="16">
    <source>
        <dbReference type="Pfam" id="PF01923"/>
    </source>
</evidence>
<organism evidence="17 18">
    <name type="scientific">Enterococcus alcedinis</name>
    <dbReference type="NCBI Taxonomy" id="1274384"/>
    <lineage>
        <taxon>Bacteria</taxon>
        <taxon>Bacillati</taxon>
        <taxon>Bacillota</taxon>
        <taxon>Bacilli</taxon>
        <taxon>Lactobacillales</taxon>
        <taxon>Enterococcaceae</taxon>
        <taxon>Enterococcus</taxon>
    </lineage>
</organism>
<comment type="subunit">
    <text evidence="3">Homotrimer.</text>
</comment>
<comment type="catalytic activity">
    <reaction evidence="13 15">
        <text>2 cob(II)yrinate a,c diamide + reduced [electron-transfer flavoprotein] + 2 ATP = 2 adenosylcob(III)yrinate a,c-diamide + 2 triphosphate + oxidized [electron-transfer flavoprotein] + 3 H(+)</text>
        <dbReference type="Rhea" id="RHEA:11528"/>
        <dbReference type="Rhea" id="RHEA-COMP:10685"/>
        <dbReference type="Rhea" id="RHEA-COMP:10686"/>
        <dbReference type="ChEBI" id="CHEBI:15378"/>
        <dbReference type="ChEBI" id="CHEBI:18036"/>
        <dbReference type="ChEBI" id="CHEBI:30616"/>
        <dbReference type="ChEBI" id="CHEBI:57692"/>
        <dbReference type="ChEBI" id="CHEBI:58307"/>
        <dbReference type="ChEBI" id="CHEBI:58503"/>
        <dbReference type="ChEBI" id="CHEBI:58537"/>
        <dbReference type="EC" id="2.5.1.17"/>
    </reaction>
</comment>
<dbReference type="SUPFAM" id="SSF89028">
    <property type="entry name" value="Cobalamin adenosyltransferase-like"/>
    <property type="match status" value="1"/>
</dbReference>
<evidence type="ECO:0000313" key="17">
    <source>
        <dbReference type="EMBL" id="GGI65218.1"/>
    </source>
</evidence>
<keyword evidence="6 15" id="KW-0169">Cobalamin biosynthesis</keyword>
<evidence type="ECO:0000313" key="18">
    <source>
        <dbReference type="Proteomes" id="UP000622610"/>
    </source>
</evidence>
<dbReference type="EC" id="2.5.1.17" evidence="4 15"/>
<evidence type="ECO:0000256" key="1">
    <source>
        <dbReference type="ARBA" id="ARBA00005121"/>
    </source>
</evidence>
<comment type="pathway">
    <text evidence="1 15">Cofactor biosynthesis; adenosylcobalamin biosynthesis; adenosylcobalamin from cob(II)yrinate a,c-diamide: step 2/7.</text>
</comment>
<evidence type="ECO:0000256" key="9">
    <source>
        <dbReference type="ARBA" id="ARBA00022840"/>
    </source>
</evidence>
<evidence type="ECO:0000256" key="15">
    <source>
        <dbReference type="RuleBase" id="RU366026"/>
    </source>
</evidence>
<accession>A0A917JE69</accession>
<gene>
    <name evidence="17" type="ORF">GCM10011482_08720</name>
</gene>
<protein>
    <recommendedName>
        <fullName evidence="5 15">Corrinoid adenosyltransferase</fullName>
        <ecNumber evidence="4 15">2.5.1.17</ecNumber>
    </recommendedName>
    <alternativeName>
        <fullName evidence="10 15">Cob(II)alamin adenosyltransferase</fullName>
    </alternativeName>
    <alternativeName>
        <fullName evidence="12 15">Cob(II)yrinic acid a,c-diamide adenosyltransferase</fullName>
    </alternativeName>
    <alternativeName>
        <fullName evidence="11 15">Cobinamide/cobalamin adenosyltransferase</fullName>
    </alternativeName>
</protein>
<dbReference type="InterPro" id="IPR036451">
    <property type="entry name" value="CblAdoTrfase-like_sf"/>
</dbReference>
<dbReference type="Proteomes" id="UP000622610">
    <property type="component" value="Unassembled WGS sequence"/>
</dbReference>
<dbReference type="Pfam" id="PF01923">
    <property type="entry name" value="Cob_adeno_trans"/>
    <property type="match status" value="1"/>
</dbReference>
<name>A0A917JE69_9ENTE</name>
<dbReference type="GO" id="GO:0008817">
    <property type="term" value="F:corrinoid adenosyltransferase activity"/>
    <property type="evidence" value="ECO:0007669"/>
    <property type="project" value="UniProtKB-UniRule"/>
</dbReference>
<dbReference type="GO" id="GO:0009236">
    <property type="term" value="P:cobalamin biosynthetic process"/>
    <property type="evidence" value="ECO:0007669"/>
    <property type="project" value="UniProtKB-UniRule"/>
</dbReference>
<evidence type="ECO:0000256" key="14">
    <source>
        <dbReference type="ARBA" id="ARBA00048692"/>
    </source>
</evidence>
<evidence type="ECO:0000256" key="12">
    <source>
        <dbReference type="ARBA" id="ARBA00033354"/>
    </source>
</evidence>
<proteinExistence type="inferred from homology"/>
<dbReference type="PANTHER" id="PTHR12213">
    <property type="entry name" value="CORRINOID ADENOSYLTRANSFERASE"/>
    <property type="match status" value="1"/>
</dbReference>
<evidence type="ECO:0000256" key="8">
    <source>
        <dbReference type="ARBA" id="ARBA00022741"/>
    </source>
</evidence>
<evidence type="ECO:0000256" key="2">
    <source>
        <dbReference type="ARBA" id="ARBA00007487"/>
    </source>
</evidence>
<feature type="domain" description="Cobalamin adenosyltransferase-like" evidence="16">
    <location>
        <begin position="3"/>
        <end position="167"/>
    </location>
</feature>
<dbReference type="EMBL" id="BMDT01000002">
    <property type="protein sequence ID" value="GGI65218.1"/>
    <property type="molecule type" value="Genomic_DNA"/>
</dbReference>
<dbReference type="PANTHER" id="PTHR12213:SF0">
    <property type="entry name" value="CORRINOID ADENOSYLTRANSFERASE MMAB"/>
    <property type="match status" value="1"/>
</dbReference>
<keyword evidence="9 15" id="KW-0067">ATP-binding</keyword>
<evidence type="ECO:0000256" key="3">
    <source>
        <dbReference type="ARBA" id="ARBA00011233"/>
    </source>
</evidence>
<reference evidence="17" key="1">
    <citation type="journal article" date="2014" name="Int. J. Syst. Evol. Microbiol.">
        <title>Complete genome sequence of Corynebacterium casei LMG S-19264T (=DSM 44701T), isolated from a smear-ripened cheese.</title>
        <authorList>
            <consortium name="US DOE Joint Genome Institute (JGI-PGF)"/>
            <person name="Walter F."/>
            <person name="Albersmeier A."/>
            <person name="Kalinowski J."/>
            <person name="Ruckert C."/>
        </authorList>
    </citation>
    <scope>NUCLEOTIDE SEQUENCE</scope>
    <source>
        <strain evidence="17">CCM 8433</strain>
    </source>
</reference>